<feature type="coiled-coil region" evidence="1">
    <location>
        <begin position="659"/>
        <end position="689"/>
    </location>
</feature>
<dbReference type="Gene3D" id="1.10.533.10">
    <property type="entry name" value="Death Domain, Fas"/>
    <property type="match status" value="1"/>
</dbReference>
<dbReference type="CDD" id="cd01670">
    <property type="entry name" value="Death"/>
    <property type="match status" value="1"/>
</dbReference>
<protein>
    <recommendedName>
        <fullName evidence="2">Death domain-containing protein</fullName>
    </recommendedName>
</protein>
<dbReference type="AlphaFoldDB" id="A0A1X7U9K9"/>
<accession>A0A1X7U9K9</accession>
<evidence type="ECO:0000259" key="2">
    <source>
        <dbReference type="PROSITE" id="PS50017"/>
    </source>
</evidence>
<reference evidence="3" key="1">
    <citation type="submission" date="2017-05" db="UniProtKB">
        <authorList>
            <consortium name="EnsemblMetazoa"/>
        </authorList>
    </citation>
    <scope>IDENTIFICATION</scope>
</reference>
<dbReference type="SUPFAM" id="SSF47986">
    <property type="entry name" value="DEATH domain"/>
    <property type="match status" value="1"/>
</dbReference>
<dbReference type="PROSITE" id="PS50017">
    <property type="entry name" value="DEATH_DOMAIN"/>
    <property type="match status" value="1"/>
</dbReference>
<name>A0A1X7U9K9_AMPQE</name>
<evidence type="ECO:0000313" key="3">
    <source>
        <dbReference type="EnsemblMetazoa" id="Aqu2.1.24169_001"/>
    </source>
</evidence>
<dbReference type="Pfam" id="PF19718">
    <property type="entry name" value="USP47_C"/>
    <property type="match status" value="1"/>
</dbReference>
<dbReference type="InterPro" id="IPR000488">
    <property type="entry name" value="Death_dom"/>
</dbReference>
<dbReference type="InParanoid" id="A0A1X7U9K9"/>
<keyword evidence="1" id="KW-0175">Coiled coil</keyword>
<evidence type="ECO:0000256" key="1">
    <source>
        <dbReference type="SAM" id="Coils"/>
    </source>
</evidence>
<dbReference type="GO" id="GO:0007165">
    <property type="term" value="P:signal transduction"/>
    <property type="evidence" value="ECO:0007669"/>
    <property type="project" value="InterPro"/>
</dbReference>
<dbReference type="OrthoDB" id="289038at2759"/>
<dbReference type="InterPro" id="IPR011029">
    <property type="entry name" value="DEATH-like_dom_sf"/>
</dbReference>
<organism evidence="3">
    <name type="scientific">Amphimedon queenslandica</name>
    <name type="common">Sponge</name>
    <dbReference type="NCBI Taxonomy" id="400682"/>
    <lineage>
        <taxon>Eukaryota</taxon>
        <taxon>Metazoa</taxon>
        <taxon>Porifera</taxon>
        <taxon>Demospongiae</taxon>
        <taxon>Heteroscleromorpha</taxon>
        <taxon>Haplosclerida</taxon>
        <taxon>Niphatidae</taxon>
        <taxon>Amphimedon</taxon>
    </lineage>
</organism>
<feature type="domain" description="Death" evidence="2">
    <location>
        <begin position="32"/>
        <end position="108"/>
    </location>
</feature>
<dbReference type="InterPro" id="IPR045578">
    <property type="entry name" value="USP47_C"/>
</dbReference>
<sequence length="1255" mass="144563">MATHQTCLDSTVSIDDLVDVLDLLKRCGFPKANWYELGLRLRLLKSSLDVIEKNHPHDVSRCMTECLSQWLGRADNVDSRGGANLNSLSVALRSMNETAVAEKLKHHVLINIFNNRHTVLSQSLCDSVGIAWLLYAECMLTQEAVSRVVSASPSIPNQREALLTAVKEAVQTDPNSLHTFANVLCTISTNVSLGQTILDDISKYFPTLEVNVVPEAIKDLDVATQDNASTNETKIPATCNTQSCGTDTEVNSDLSSQPVSSDSSQVEVPFPKHLFVEFSSLRTSYTRMFYNVCKILKRNLDVDDIKEFLSYYSTALKRKMESCFDLSCILYLVKDECSLTNIELLHSVVEEMNITEAEEHIKAYRAELNEFYKSISISLCLKEKLNSVTHMKCELVTLIFDWKPEEHVLEEIREILSKVSGKLLIIKYIDTSTSISVTCSFPISDVGFTVLRMMENIHILMGQGLKKLTIGNLTLWRRQDIRQKELKEKDQDLLQCHTEVIILEEAEYKLRDAISSKEKEAIKLTQVISALRVHVHVCEENLASAQSDTESIKEIEEKPLYEELTVLSSQFNEIKEENKEMSTKLSKMKVDYLRSLTSNITDSAASKVRRGMAFEIDDCKFHLEAMTRPDYQPLADNKRIIEKLQERITLMNMELITEREHNEKIMNDIKDHLKEVENKKQRKNKHKTEEMCKFSLYCNHPVTNELITSSLKVHKDELLLTVLDKAYELMKLAPHVPIERCRLVKYDIKYEVMNQSFDLDEFGHLTIGQIVGVARYYSFGLFLETRKVDEIFKKYNDGGINLKISVVDLSTGEVGPAKPVRGEEGWTVGELKQHIGELFDIDSSCMRLVMKENVYRSGTTFRDISDVGITLEKMLYRGGMFNPSKQFYASSDPKDYQKEYKYSLMYRYVDFLVYSIQLNITLPPPQPEATHTTTNVTEGGIIMKIISIDEESKGKERKVRVQVDKRITLAQLKEELVPLIGVPATGFRLCRIRHTNEEYELKSFEILRNIMHQSKLIVRLGRPLGKGEHRIKLYLLQVNNADFCKFMMESIVAEGTLVREFKKQIIEEAKAQGIDYILELDKMRLRGKWRVSPSIVYLDHEVIDTTKKMYVEPLKGPEKIKNRRQMQVYVIRWRPSQCSVDPIEEMILDKDYQEHFIKKLSEFSAVPVEHICCALINSFPVELSCLHVENKLKWYSITSRYSLGLYDYGCVVYYKDNRETMKELTDRERSEIQEVEEARLKRIREYKSQSYCCLY</sequence>
<proteinExistence type="predicted"/>
<dbReference type="EnsemblMetazoa" id="Aqu2.1.24169_001">
    <property type="protein sequence ID" value="Aqu2.1.24169_001"/>
    <property type="gene ID" value="Aqu2.1.24169"/>
</dbReference>